<feature type="compositionally biased region" description="Low complexity" evidence="1">
    <location>
        <begin position="1"/>
        <end position="17"/>
    </location>
</feature>
<organism evidence="2 3">
    <name type="scientific">Acanthoscelides obtectus</name>
    <name type="common">Bean weevil</name>
    <name type="synonym">Bruchus obtectus</name>
    <dbReference type="NCBI Taxonomy" id="200917"/>
    <lineage>
        <taxon>Eukaryota</taxon>
        <taxon>Metazoa</taxon>
        <taxon>Ecdysozoa</taxon>
        <taxon>Arthropoda</taxon>
        <taxon>Hexapoda</taxon>
        <taxon>Insecta</taxon>
        <taxon>Pterygota</taxon>
        <taxon>Neoptera</taxon>
        <taxon>Endopterygota</taxon>
        <taxon>Coleoptera</taxon>
        <taxon>Polyphaga</taxon>
        <taxon>Cucujiformia</taxon>
        <taxon>Chrysomeloidea</taxon>
        <taxon>Chrysomelidae</taxon>
        <taxon>Bruchinae</taxon>
        <taxon>Bruchini</taxon>
        <taxon>Acanthoscelides</taxon>
    </lineage>
</organism>
<comment type="caution">
    <text evidence="2">The sequence shown here is derived from an EMBL/GenBank/DDBJ whole genome shotgun (WGS) entry which is preliminary data.</text>
</comment>
<gene>
    <name evidence="2" type="ORF">ACAOBT_LOCUS24207</name>
</gene>
<keyword evidence="3" id="KW-1185">Reference proteome</keyword>
<name>A0A9P0PTC5_ACAOB</name>
<protein>
    <submittedName>
        <fullName evidence="2">Uncharacterized protein</fullName>
    </submittedName>
</protein>
<dbReference type="AlphaFoldDB" id="A0A9P0PTC5"/>
<evidence type="ECO:0000313" key="2">
    <source>
        <dbReference type="EMBL" id="CAH1998192.1"/>
    </source>
</evidence>
<feature type="region of interest" description="Disordered" evidence="1">
    <location>
        <begin position="1"/>
        <end position="70"/>
    </location>
</feature>
<feature type="compositionally biased region" description="Basic residues" evidence="1">
    <location>
        <begin position="26"/>
        <end position="38"/>
    </location>
</feature>
<evidence type="ECO:0000256" key="1">
    <source>
        <dbReference type="SAM" id="MobiDB-lite"/>
    </source>
</evidence>
<proteinExistence type="predicted"/>
<accession>A0A9P0PTC5</accession>
<dbReference type="Proteomes" id="UP001152888">
    <property type="component" value="Unassembled WGS sequence"/>
</dbReference>
<sequence>MTKKGSSSSSDCNQDSSRLPSVQPRPRQRRERKNRKRWYVPPRMSDLKQKTQTPTATPRGTDPTGMCNPQMPMIHMSFTWLLNI</sequence>
<reference evidence="2" key="1">
    <citation type="submission" date="2022-03" db="EMBL/GenBank/DDBJ databases">
        <authorList>
            <person name="Sayadi A."/>
        </authorList>
    </citation>
    <scope>NUCLEOTIDE SEQUENCE</scope>
</reference>
<dbReference type="EMBL" id="CAKOFQ010007317">
    <property type="protein sequence ID" value="CAH1998192.1"/>
    <property type="molecule type" value="Genomic_DNA"/>
</dbReference>
<evidence type="ECO:0000313" key="3">
    <source>
        <dbReference type="Proteomes" id="UP001152888"/>
    </source>
</evidence>